<dbReference type="GO" id="GO:0031418">
    <property type="term" value="F:L-ascorbic acid binding"/>
    <property type="evidence" value="ECO:0007669"/>
    <property type="project" value="UniProtKB-KW"/>
</dbReference>
<proteinExistence type="predicted"/>
<evidence type="ECO:0000256" key="7">
    <source>
        <dbReference type="ARBA" id="ARBA00023004"/>
    </source>
</evidence>
<evidence type="ECO:0000256" key="6">
    <source>
        <dbReference type="ARBA" id="ARBA00023002"/>
    </source>
</evidence>
<reference evidence="10 11" key="1">
    <citation type="submission" date="2019-09" db="EMBL/GenBank/DDBJ databases">
        <authorList>
            <person name="Dittami M. S."/>
        </authorList>
    </citation>
    <scope>NUCLEOTIDE SEQUENCE [LARGE SCALE GENOMIC DNA]</scope>
    <source>
        <strain evidence="10">SPHINGO391</strain>
    </source>
</reference>
<evidence type="ECO:0000256" key="1">
    <source>
        <dbReference type="ARBA" id="ARBA00001961"/>
    </source>
</evidence>
<dbReference type="SMART" id="SM00702">
    <property type="entry name" value="P4Hc"/>
    <property type="match status" value="1"/>
</dbReference>
<dbReference type="Gene3D" id="2.60.120.620">
    <property type="entry name" value="q2cbj1_9rhob like domain"/>
    <property type="match status" value="1"/>
</dbReference>
<name>A0A5E7Z0Q0_9SPHN</name>
<evidence type="ECO:0000313" key="11">
    <source>
        <dbReference type="Proteomes" id="UP000326857"/>
    </source>
</evidence>
<dbReference type="SUPFAM" id="SSF81901">
    <property type="entry name" value="HCP-like"/>
    <property type="match status" value="1"/>
</dbReference>
<dbReference type="SMART" id="SM00671">
    <property type="entry name" value="SEL1"/>
    <property type="match status" value="1"/>
</dbReference>
<evidence type="ECO:0000256" key="8">
    <source>
        <dbReference type="ARBA" id="ARBA00023180"/>
    </source>
</evidence>
<evidence type="ECO:0000256" key="2">
    <source>
        <dbReference type="ARBA" id="ARBA00022723"/>
    </source>
</evidence>
<evidence type="ECO:0000259" key="9">
    <source>
        <dbReference type="PROSITE" id="PS51471"/>
    </source>
</evidence>
<keyword evidence="7" id="KW-0408">Iron</keyword>
<dbReference type="InterPro" id="IPR006597">
    <property type="entry name" value="Sel1-like"/>
</dbReference>
<dbReference type="RefSeq" id="WP_151990692.1">
    <property type="nucleotide sequence ID" value="NZ_LR701528.1"/>
</dbReference>
<dbReference type="Gene3D" id="1.25.40.10">
    <property type="entry name" value="Tetratricopeptide repeat domain"/>
    <property type="match status" value="1"/>
</dbReference>
<dbReference type="InterPro" id="IPR005123">
    <property type="entry name" value="Oxoglu/Fe-dep_dioxygenase_dom"/>
</dbReference>
<dbReference type="Proteomes" id="UP000326857">
    <property type="component" value="Unassembled WGS sequence"/>
</dbReference>
<evidence type="ECO:0000313" key="10">
    <source>
        <dbReference type="EMBL" id="VVT12717.1"/>
    </source>
</evidence>
<gene>
    <name evidence="10" type="ORF">SPHINGO391_430064</name>
</gene>
<keyword evidence="4" id="KW-0847">Vitamin C</keyword>
<protein>
    <submittedName>
        <fullName evidence="10">Proline hydroxylase</fullName>
    </submittedName>
</protein>
<dbReference type="Pfam" id="PF13640">
    <property type="entry name" value="2OG-FeII_Oxy_3"/>
    <property type="match status" value="1"/>
</dbReference>
<feature type="domain" description="Fe2OG dioxygenase" evidence="9">
    <location>
        <begin position="215"/>
        <end position="314"/>
    </location>
</feature>
<dbReference type="InterPro" id="IPR011990">
    <property type="entry name" value="TPR-like_helical_dom_sf"/>
</dbReference>
<dbReference type="GO" id="GO:0005506">
    <property type="term" value="F:iron ion binding"/>
    <property type="evidence" value="ECO:0007669"/>
    <property type="project" value="InterPro"/>
</dbReference>
<dbReference type="EMBL" id="CABVLI010000038">
    <property type="protein sequence ID" value="VVT12717.1"/>
    <property type="molecule type" value="Genomic_DNA"/>
</dbReference>
<dbReference type="GO" id="GO:0004656">
    <property type="term" value="F:procollagen-proline 4-dioxygenase activity"/>
    <property type="evidence" value="ECO:0007669"/>
    <property type="project" value="TreeGrafter"/>
</dbReference>
<dbReference type="PROSITE" id="PS51471">
    <property type="entry name" value="FE2OG_OXY"/>
    <property type="match status" value="1"/>
</dbReference>
<keyword evidence="8" id="KW-0325">Glycoprotein</keyword>
<keyword evidence="5" id="KW-0223">Dioxygenase</keyword>
<dbReference type="PANTHER" id="PTHR10869">
    <property type="entry name" value="PROLYL 4-HYDROXYLASE ALPHA SUBUNIT"/>
    <property type="match status" value="1"/>
</dbReference>
<keyword evidence="2" id="KW-0479">Metal-binding</keyword>
<dbReference type="InterPro" id="IPR045054">
    <property type="entry name" value="P4HA-like"/>
</dbReference>
<dbReference type="InterPro" id="IPR044862">
    <property type="entry name" value="Pro_4_hyd_alph_FE2OG_OXY"/>
</dbReference>
<dbReference type="InterPro" id="IPR006620">
    <property type="entry name" value="Pro_4_hyd_alph"/>
</dbReference>
<sequence length="323" mass="33965">MTHSPAANALHLVSIGRASEALAILRSAGDRGDVDAIMQLAVWHLAGDVVPRDLVQARALLARAVSIGHVDAALMEIALTANGSGGMPDWPGAVSLLRTAARADPVALGQLTLLDAMAIDAAGAPTALPVPETLSASPDVIRFPRLLTAAECAHLAGVAAAMLEPARVIDPRTGRWIAHPIRTSDGTAIGPAREDLVVRAINRRIAAASGTDIEQGEPLTVLRYRPGQQYRLHLDTIQDAANQRVATVLVYLNEGYGGGETHFPAGNLTITPRGGDAIVFRTLTSDGAIDQSSRHAGLPVTHGAKWLATRWIRADPVDPWTIS</sequence>
<comment type="cofactor">
    <cofactor evidence="1">
        <name>L-ascorbate</name>
        <dbReference type="ChEBI" id="CHEBI:38290"/>
    </cofactor>
</comment>
<organism evidence="10 11">
    <name type="scientific">Sphingomonas aurantiaca</name>
    <dbReference type="NCBI Taxonomy" id="185949"/>
    <lineage>
        <taxon>Bacteria</taxon>
        <taxon>Pseudomonadati</taxon>
        <taxon>Pseudomonadota</taxon>
        <taxon>Alphaproteobacteria</taxon>
        <taxon>Sphingomonadales</taxon>
        <taxon>Sphingomonadaceae</taxon>
        <taxon>Sphingomonas</taxon>
    </lineage>
</organism>
<evidence type="ECO:0000256" key="4">
    <source>
        <dbReference type="ARBA" id="ARBA00022896"/>
    </source>
</evidence>
<dbReference type="AlphaFoldDB" id="A0A5E7Z0Q0"/>
<keyword evidence="6" id="KW-0560">Oxidoreductase</keyword>
<evidence type="ECO:0000256" key="3">
    <source>
        <dbReference type="ARBA" id="ARBA00022824"/>
    </source>
</evidence>
<dbReference type="PANTHER" id="PTHR10869:SF246">
    <property type="entry name" value="TRANSMEMBRANE PROLYL 4-HYDROXYLASE"/>
    <property type="match status" value="1"/>
</dbReference>
<evidence type="ECO:0000256" key="5">
    <source>
        <dbReference type="ARBA" id="ARBA00022964"/>
    </source>
</evidence>
<keyword evidence="3" id="KW-0256">Endoplasmic reticulum</keyword>
<accession>A0A5E7Z0Q0</accession>